<sequence>MRNHSSLVRSVRFSLSVLVFFFFLQTKAQNHTLAINVQNFPDSLSRKEIRIDPSSATLETPTAELFDSVVYVPLQTIKQSIFSGIDQMEVTRKCYVILDESLNSIFLFTKDGKFYNKIVNSDKTVESSYKKIGKFVVDEKKEEISFLDPHSFYRFYYSFEGKYLRKTPKVISGEDFYHMSTGLDIYLRSANQMLYRSNKAFFESKPKEATNSILVVDSLKKIRYGYLPLDTSIVALDDLYGVAQTFYNNHSGKITLSIPYNYNIYEIDSIGKMTSTYRFVLPAMNSLPNDFMKNPIYKGNRISYLNNNKNAVYSITDFYQGNKLVTFRLVNSMDLHNFLLYNLQTAELISMIEIMPDHTCFKLPIVQRRIYGVADSNSFISALSASTLFSAKEKLRKDKNWEKQLPQHLKNFYKGDQLQNPVLTLLYLKK</sequence>
<protein>
    <recommendedName>
        <fullName evidence="3">6-bladed beta-propeller protein</fullName>
    </recommendedName>
</protein>
<evidence type="ECO:0008006" key="3">
    <source>
        <dbReference type="Google" id="ProtNLM"/>
    </source>
</evidence>
<evidence type="ECO:0000313" key="1">
    <source>
        <dbReference type="EMBL" id="SHF48309.1"/>
    </source>
</evidence>
<gene>
    <name evidence="1" type="ORF">SAMN04488522_1021443</name>
</gene>
<dbReference type="Proteomes" id="UP000184287">
    <property type="component" value="Unassembled WGS sequence"/>
</dbReference>
<dbReference type="AlphaFoldDB" id="A0A1M5C0P7"/>
<reference evidence="2" key="1">
    <citation type="submission" date="2016-11" db="EMBL/GenBank/DDBJ databases">
        <authorList>
            <person name="Varghese N."/>
            <person name="Submissions S."/>
        </authorList>
    </citation>
    <scope>NUCLEOTIDE SEQUENCE [LARGE SCALE GENOMIC DNA]</scope>
    <source>
        <strain evidence="2">DSM 16990</strain>
    </source>
</reference>
<dbReference type="STRING" id="288992.SAMN04488522_1021443"/>
<organism evidence="1 2">
    <name type="scientific">Pedobacter caeni</name>
    <dbReference type="NCBI Taxonomy" id="288992"/>
    <lineage>
        <taxon>Bacteria</taxon>
        <taxon>Pseudomonadati</taxon>
        <taxon>Bacteroidota</taxon>
        <taxon>Sphingobacteriia</taxon>
        <taxon>Sphingobacteriales</taxon>
        <taxon>Sphingobacteriaceae</taxon>
        <taxon>Pedobacter</taxon>
    </lineage>
</organism>
<dbReference type="EMBL" id="FQUQ01000002">
    <property type="protein sequence ID" value="SHF48309.1"/>
    <property type="molecule type" value="Genomic_DNA"/>
</dbReference>
<accession>A0A1M5C0P7</accession>
<dbReference type="OrthoDB" id="828283at2"/>
<evidence type="ECO:0000313" key="2">
    <source>
        <dbReference type="Proteomes" id="UP000184287"/>
    </source>
</evidence>
<name>A0A1M5C0P7_9SPHI</name>
<keyword evidence="2" id="KW-1185">Reference proteome</keyword>
<dbReference type="RefSeq" id="WP_073231698.1">
    <property type="nucleotide sequence ID" value="NZ_FQUQ01000002.1"/>
</dbReference>
<proteinExistence type="predicted"/>
<dbReference type="Pfam" id="PF17170">
    <property type="entry name" value="DUF5128"/>
    <property type="match status" value="1"/>
</dbReference>